<feature type="binding site" evidence="14">
    <location>
        <position position="180"/>
    </location>
    <ligand>
        <name>NADP(+)</name>
        <dbReference type="ChEBI" id="CHEBI:58349"/>
    </ligand>
</feature>
<evidence type="ECO:0000256" key="13">
    <source>
        <dbReference type="PIRSR" id="PIRSR006769-1"/>
    </source>
</evidence>
<keyword evidence="18" id="KW-1185">Reference proteome</keyword>
<comment type="similarity">
    <text evidence="5 12">In the C-terminal section; belongs to the HTP reductase family.</text>
</comment>
<organism evidence="17 18">
    <name type="scientific">Candidatus Kinetoplastidibacterium stringomonadis TCC290E</name>
    <dbReference type="NCBI Taxonomy" id="1208920"/>
    <lineage>
        <taxon>Bacteria</taxon>
        <taxon>Pseudomonadati</taxon>
        <taxon>Pseudomonadota</taxon>
        <taxon>Betaproteobacteria</taxon>
        <taxon>Candidatus Kinetoplastidibacterium</taxon>
    </lineage>
</organism>
<dbReference type="Gene3D" id="3.40.140.10">
    <property type="entry name" value="Cytidine Deaminase, domain 2"/>
    <property type="match status" value="1"/>
</dbReference>
<feature type="binding site" evidence="14">
    <location>
        <position position="217"/>
    </location>
    <ligand>
        <name>substrate</name>
    </ligand>
</feature>
<proteinExistence type="inferred from homology"/>
<dbReference type="InterPro" id="IPR050765">
    <property type="entry name" value="Riboflavin_Biosynth_HTPR"/>
</dbReference>
<dbReference type="eggNOG" id="COG1985">
    <property type="taxonomic scope" value="Bacteria"/>
</dbReference>
<evidence type="ECO:0000256" key="7">
    <source>
        <dbReference type="ARBA" id="ARBA00022723"/>
    </source>
</evidence>
<keyword evidence="7 12" id="KW-0479">Metal-binding</keyword>
<name>M1M9E3_9PROT</name>
<dbReference type="Proteomes" id="UP000011541">
    <property type="component" value="Chromosome"/>
</dbReference>
<evidence type="ECO:0000256" key="2">
    <source>
        <dbReference type="ARBA" id="ARBA00004882"/>
    </source>
</evidence>
<evidence type="ECO:0000256" key="15">
    <source>
        <dbReference type="PIRSR" id="PIRSR006769-3"/>
    </source>
</evidence>
<keyword evidence="12" id="KW-0378">Hydrolase</keyword>
<keyword evidence="10 12" id="KW-0560">Oxidoreductase</keyword>
<comment type="cofactor">
    <cofactor evidence="12 15">
        <name>Zn(2+)</name>
        <dbReference type="ChEBI" id="CHEBI:29105"/>
    </cofactor>
    <text evidence="12 15">Binds 1 zinc ion.</text>
</comment>
<comment type="catalytic activity">
    <reaction evidence="12">
        <text>5-amino-6-(5-phospho-D-ribitylamino)uracil + NADP(+) = 5-amino-6-(5-phospho-D-ribosylamino)uracil + NADPH + H(+)</text>
        <dbReference type="Rhea" id="RHEA:17845"/>
        <dbReference type="ChEBI" id="CHEBI:15378"/>
        <dbReference type="ChEBI" id="CHEBI:57783"/>
        <dbReference type="ChEBI" id="CHEBI:58349"/>
        <dbReference type="ChEBI" id="CHEBI:58421"/>
        <dbReference type="ChEBI" id="CHEBI:58453"/>
        <dbReference type="EC" id="1.1.1.193"/>
    </reaction>
</comment>
<dbReference type="SUPFAM" id="SSF53597">
    <property type="entry name" value="Dihydrofolate reductase-like"/>
    <property type="match status" value="1"/>
</dbReference>
<feature type="binding site" evidence="14">
    <location>
        <position position="214"/>
    </location>
    <ligand>
        <name>substrate</name>
    </ligand>
</feature>
<dbReference type="InterPro" id="IPR002734">
    <property type="entry name" value="RibDG_C"/>
</dbReference>
<comment type="function">
    <text evidence="1 12">Converts 2,5-diamino-6-(ribosylamino)-4(3h)-pyrimidinone 5'-phosphate into 5-amino-6-(ribosylamino)-2,4(1h,3h)-pyrimidinedione 5'-phosphate.</text>
</comment>
<dbReference type="UniPathway" id="UPA00275">
    <property type="reaction ID" value="UER00401"/>
</dbReference>
<evidence type="ECO:0000313" key="17">
    <source>
        <dbReference type="EMBL" id="AGF48580.1"/>
    </source>
</evidence>
<feature type="binding site" evidence="14">
    <location>
        <position position="194"/>
    </location>
    <ligand>
        <name>substrate</name>
    </ligand>
</feature>
<keyword evidence="8 12" id="KW-0862">Zinc</keyword>
<evidence type="ECO:0000256" key="14">
    <source>
        <dbReference type="PIRSR" id="PIRSR006769-2"/>
    </source>
</evidence>
<dbReference type="KEGG" id="kon:CONE_0027"/>
<dbReference type="GO" id="GO:0008835">
    <property type="term" value="F:diaminohydroxyphosphoribosylaminopyrimidine deaminase activity"/>
    <property type="evidence" value="ECO:0007669"/>
    <property type="project" value="UniProtKB-EC"/>
</dbReference>
<comment type="pathway">
    <text evidence="2 12">Cofactor biosynthesis; riboflavin biosynthesis; 5-amino-6-(D-ribitylamino)uracil from GTP: step 2/4.</text>
</comment>
<dbReference type="Pfam" id="PF01872">
    <property type="entry name" value="RibD_C"/>
    <property type="match status" value="1"/>
</dbReference>
<evidence type="ECO:0000256" key="11">
    <source>
        <dbReference type="ARBA" id="ARBA00023268"/>
    </source>
</evidence>
<feature type="binding site" evidence="15">
    <location>
        <position position="85"/>
    </location>
    <ligand>
        <name>Zn(2+)</name>
        <dbReference type="ChEBI" id="CHEBI:29105"/>
        <note>catalytic</note>
    </ligand>
</feature>
<evidence type="ECO:0000256" key="10">
    <source>
        <dbReference type="ARBA" id="ARBA00023002"/>
    </source>
</evidence>
<comment type="pathway">
    <text evidence="3 12">Cofactor biosynthesis; riboflavin biosynthesis; 5-amino-6-(D-ribitylamino)uracil from GTP: step 3/4.</text>
</comment>
<dbReference type="InterPro" id="IPR011549">
    <property type="entry name" value="RibD_C"/>
</dbReference>
<dbReference type="PIRSF" id="PIRSF006769">
    <property type="entry name" value="RibD"/>
    <property type="match status" value="1"/>
</dbReference>
<evidence type="ECO:0000256" key="1">
    <source>
        <dbReference type="ARBA" id="ARBA00002151"/>
    </source>
</evidence>
<feature type="binding site" evidence="14">
    <location>
        <position position="178"/>
    </location>
    <ligand>
        <name>substrate</name>
    </ligand>
</feature>
<comment type="similarity">
    <text evidence="4 12">In the N-terminal section; belongs to the cytidine and deoxycytidylate deaminase family.</text>
</comment>
<evidence type="ECO:0000313" key="18">
    <source>
        <dbReference type="Proteomes" id="UP000011541"/>
    </source>
</evidence>
<dbReference type="NCBIfam" id="TIGR00227">
    <property type="entry name" value="ribD_Cterm"/>
    <property type="match status" value="1"/>
</dbReference>
<feature type="binding site" evidence="14">
    <location>
        <position position="302"/>
    </location>
    <ligand>
        <name>substrate</name>
    </ligand>
</feature>
<dbReference type="GO" id="GO:0008270">
    <property type="term" value="F:zinc ion binding"/>
    <property type="evidence" value="ECO:0007669"/>
    <property type="project" value="InterPro"/>
</dbReference>
<dbReference type="InterPro" id="IPR004794">
    <property type="entry name" value="Eubact_RibD"/>
</dbReference>
<dbReference type="PANTHER" id="PTHR38011">
    <property type="entry name" value="DIHYDROFOLATE REDUCTASE FAMILY PROTEIN (AFU_ORTHOLOGUE AFUA_8G06820)"/>
    <property type="match status" value="1"/>
</dbReference>
<dbReference type="eggNOG" id="COG0117">
    <property type="taxonomic scope" value="Bacteria"/>
</dbReference>
<evidence type="ECO:0000256" key="5">
    <source>
        <dbReference type="ARBA" id="ARBA00007417"/>
    </source>
</evidence>
<dbReference type="PROSITE" id="PS51747">
    <property type="entry name" value="CYT_DCMP_DEAMINASES_2"/>
    <property type="match status" value="1"/>
</dbReference>
<dbReference type="NCBIfam" id="TIGR00326">
    <property type="entry name" value="eubact_ribD"/>
    <property type="match status" value="1"/>
</dbReference>
<feature type="binding site" evidence="14">
    <location>
        <position position="164"/>
    </location>
    <ligand>
        <name>NADP(+)</name>
        <dbReference type="ChEBI" id="CHEBI:58349"/>
    </ligand>
</feature>
<evidence type="ECO:0000256" key="4">
    <source>
        <dbReference type="ARBA" id="ARBA00005259"/>
    </source>
</evidence>
<dbReference type="CDD" id="cd01284">
    <property type="entry name" value="Riboflavin_deaminase-reductase"/>
    <property type="match status" value="1"/>
</dbReference>
<dbReference type="InterPro" id="IPR016193">
    <property type="entry name" value="Cytidine_deaminase-like"/>
</dbReference>
<protein>
    <recommendedName>
        <fullName evidence="12">Riboflavin biosynthesis protein RibD</fullName>
    </recommendedName>
    <domain>
        <recommendedName>
            <fullName evidence="12">Diaminohydroxyphosphoribosylaminopyrimidine deaminase</fullName>
            <shortName evidence="12">DRAP deaminase</shortName>
            <ecNumber evidence="12">3.5.4.26</ecNumber>
        </recommendedName>
        <alternativeName>
            <fullName evidence="12">Riboflavin-specific deaminase</fullName>
        </alternativeName>
    </domain>
    <domain>
        <recommendedName>
            <fullName evidence="12">5-amino-6-(5-phosphoribosylamino)uracil reductase</fullName>
            <ecNumber evidence="12">1.1.1.193</ecNumber>
        </recommendedName>
        <alternativeName>
            <fullName evidence="12">HTP reductase</fullName>
        </alternativeName>
    </domain>
</protein>
<dbReference type="InterPro" id="IPR016192">
    <property type="entry name" value="APOBEC/CMP_deaminase_Zn-bd"/>
</dbReference>
<comment type="catalytic activity">
    <reaction evidence="12">
        <text>2,5-diamino-6-hydroxy-4-(5-phosphoribosylamino)-pyrimidine + H2O + H(+) = 5-amino-6-(5-phospho-D-ribosylamino)uracil + NH4(+)</text>
        <dbReference type="Rhea" id="RHEA:21868"/>
        <dbReference type="ChEBI" id="CHEBI:15377"/>
        <dbReference type="ChEBI" id="CHEBI:15378"/>
        <dbReference type="ChEBI" id="CHEBI:28938"/>
        <dbReference type="ChEBI" id="CHEBI:58453"/>
        <dbReference type="ChEBI" id="CHEBI:58614"/>
        <dbReference type="EC" id="3.5.4.26"/>
    </reaction>
</comment>
<keyword evidence="6 12" id="KW-0686">Riboflavin biosynthesis</keyword>
<keyword evidence="9 12" id="KW-0521">NADP</keyword>
<dbReference type="AlphaFoldDB" id="M1M9E3"/>
<gene>
    <name evidence="17" type="ORF">CONE_0027</name>
</gene>
<evidence type="ECO:0000256" key="6">
    <source>
        <dbReference type="ARBA" id="ARBA00022619"/>
    </source>
</evidence>
<dbReference type="InterPro" id="IPR024072">
    <property type="entry name" value="DHFR-like_dom_sf"/>
</dbReference>
<dbReference type="GO" id="GO:0050661">
    <property type="term" value="F:NADP binding"/>
    <property type="evidence" value="ECO:0007669"/>
    <property type="project" value="InterPro"/>
</dbReference>
<feature type="binding site" evidence="14">
    <location>
        <position position="210"/>
    </location>
    <ligand>
        <name>NADP(+)</name>
        <dbReference type="ChEBI" id="CHEBI:58349"/>
    </ligand>
</feature>
<keyword evidence="11" id="KW-0511">Multifunctional enzyme</keyword>
<accession>M1M9E3</accession>
<evidence type="ECO:0000256" key="9">
    <source>
        <dbReference type="ARBA" id="ARBA00022857"/>
    </source>
</evidence>
<evidence type="ECO:0000259" key="16">
    <source>
        <dbReference type="PROSITE" id="PS51747"/>
    </source>
</evidence>
<feature type="binding site" evidence="15">
    <location>
        <position position="94"/>
    </location>
    <ligand>
        <name>Zn(2+)</name>
        <dbReference type="ChEBI" id="CHEBI:29105"/>
        <note>catalytic</note>
    </ligand>
</feature>
<feature type="active site" description="Proton donor" evidence="13">
    <location>
        <position position="59"/>
    </location>
</feature>
<dbReference type="PROSITE" id="PS00903">
    <property type="entry name" value="CYT_DCMP_DEAMINASES_1"/>
    <property type="match status" value="1"/>
</dbReference>
<feature type="binding site" evidence="14">
    <location>
        <position position="206"/>
    </location>
    <ligand>
        <name>substrate</name>
    </ligand>
</feature>
<evidence type="ECO:0000256" key="3">
    <source>
        <dbReference type="ARBA" id="ARBA00004910"/>
    </source>
</evidence>
<sequence length="383" mass="43095">MNSMNFFKEDEFWMREALKLADKASYNTAPNPSVGCIIVKDGKCIGMGATRAAGGFHAEVCALIDSKKNNHNVVGSTFYITLEPCSHYGKTPPCVDQIIKSSPIRVVLSMIDPNPLVSGNGIKKLRSSGIDVLIGVCHKEALLLNIGFFHRMIYSTPWVRLKTASSIDGRTALYNHKSKWITCDESRKDGHHWRARSSVILTGIGTILHDNPLLNVRYVDTPRQPYRAVIDDNFVIREDANIIDGSKVFIFTSIVDKEKEKRLSDRNVEVILLPNEKVPNHVDLSLVMRFFAEKCFNEVHVESGAGLNGKLLSERCIEELIMYVAPIFLGDAFPIAKLKNISNLEDALRFSIFDSINIGSDLRIRLYENSKWDFLFRTTSKVI</sequence>
<dbReference type="Pfam" id="PF00383">
    <property type="entry name" value="dCMP_cyt_deam_1"/>
    <property type="match status" value="1"/>
</dbReference>
<dbReference type="Gene3D" id="3.40.430.10">
    <property type="entry name" value="Dihydrofolate Reductase, subunit A"/>
    <property type="match status" value="1"/>
</dbReference>
<dbReference type="STRING" id="1208920.CONE_0027"/>
<reference evidence="17 18" key="1">
    <citation type="journal article" date="2013" name="Genome Biol. Evol.">
        <title>Genome evolution and phylogenomic analysis of candidatus kinetoplastibacterium, the betaproteobacterial endosymbionts of strigomonas and angomonas.</title>
        <authorList>
            <person name="Alves J.M."/>
            <person name="Serrano M.G."/>
            <person name="Maia da Silva F."/>
            <person name="Voegtly L.J."/>
            <person name="Matveyev A.V."/>
            <person name="Teixeira M.M."/>
            <person name="Camargo E.P."/>
            <person name="Buck G.A."/>
        </authorList>
    </citation>
    <scope>NUCLEOTIDE SEQUENCE [LARGE SCALE GENOMIC DNA]</scope>
    <source>
        <strain evidence="17 18">TCC290E</strain>
    </source>
</reference>
<dbReference type="EC" id="3.5.4.26" evidence="12"/>
<dbReference type="EMBL" id="CP003805">
    <property type="protein sequence ID" value="AGF48580.1"/>
    <property type="molecule type" value="Genomic_DNA"/>
</dbReference>
<evidence type="ECO:0000256" key="12">
    <source>
        <dbReference type="PIRNR" id="PIRNR006769"/>
    </source>
</evidence>
<feature type="binding site" evidence="15">
    <location>
        <position position="57"/>
    </location>
    <ligand>
        <name>Zn(2+)</name>
        <dbReference type="ChEBI" id="CHEBI:29105"/>
        <note>catalytic</note>
    </ligand>
</feature>
<dbReference type="HOGENOM" id="CLU_036590_1_2_4"/>
<dbReference type="InterPro" id="IPR002125">
    <property type="entry name" value="CMP_dCMP_dom"/>
</dbReference>
<dbReference type="EC" id="1.1.1.193" evidence="12"/>
<dbReference type="GO" id="GO:0009231">
    <property type="term" value="P:riboflavin biosynthetic process"/>
    <property type="evidence" value="ECO:0007669"/>
    <property type="project" value="UniProtKB-UniPathway"/>
</dbReference>
<evidence type="ECO:0000256" key="8">
    <source>
        <dbReference type="ARBA" id="ARBA00022833"/>
    </source>
</evidence>
<dbReference type="GO" id="GO:0008703">
    <property type="term" value="F:5-amino-6-(5-phosphoribosylamino)uracil reductase activity"/>
    <property type="evidence" value="ECO:0007669"/>
    <property type="project" value="UniProtKB-EC"/>
</dbReference>
<dbReference type="PANTHER" id="PTHR38011:SF7">
    <property type="entry name" value="2,5-DIAMINO-6-RIBOSYLAMINO-4(3H)-PYRIMIDINONE 5'-PHOSPHATE REDUCTASE"/>
    <property type="match status" value="1"/>
</dbReference>
<feature type="domain" description="CMP/dCMP-type deaminase" evidence="16">
    <location>
        <begin position="8"/>
        <end position="133"/>
    </location>
</feature>
<dbReference type="PATRIC" id="fig|1208920.3.peg.577"/>
<dbReference type="SUPFAM" id="SSF53927">
    <property type="entry name" value="Cytidine deaminase-like"/>
    <property type="match status" value="1"/>
</dbReference>